<dbReference type="GO" id="GO:0006281">
    <property type="term" value="P:DNA repair"/>
    <property type="evidence" value="ECO:0007669"/>
    <property type="project" value="UniProtKB-KW"/>
</dbReference>
<dbReference type="InterPro" id="IPR005273">
    <property type="entry name" value="Ura-DNA_glyco_family4"/>
</dbReference>
<dbReference type="EMBL" id="LAZR01010867">
    <property type="protein sequence ID" value="KKM64614.1"/>
    <property type="molecule type" value="Genomic_DNA"/>
</dbReference>
<evidence type="ECO:0000256" key="4">
    <source>
        <dbReference type="ARBA" id="ARBA00019403"/>
    </source>
</evidence>
<dbReference type="CDD" id="cd10030">
    <property type="entry name" value="UDG-F4_TTUDGA_SPO1dp_like"/>
    <property type="match status" value="1"/>
</dbReference>
<keyword evidence="6" id="KW-0479">Metal-binding</keyword>
<accession>A0A0F9J4E2</accession>
<sequence>MARIHKDVLSDPNCKACPLHETAGNVCVPADGSPDSEIMFLGRNPGEDEDKANTPFVGRAGQLLRNAIGASDLDESEIFITNVVKCHTPDNRKPTKEELVACDKYLQAELKRVRPKYIFVFGNEALGQLTGKEHGSNSKKNGAPGITSLQGKTMRVGDYIVFPMAHPSWVVRQGGLDDNKGGQRARAAYLAIFNANVQKLRQMQSGEDTADAEEPEVKLCLTAAAVSRALADLETHDVISFDLETQGLWPENDKRLHIICLSGDGKTSYVIPLQHPETPKSIRDAMPSIREKLSHLLTTKKT</sequence>
<evidence type="ECO:0000256" key="5">
    <source>
        <dbReference type="ARBA" id="ARBA00022485"/>
    </source>
</evidence>
<dbReference type="Gene3D" id="3.30.420.10">
    <property type="entry name" value="Ribonuclease H-like superfamily/Ribonuclease H"/>
    <property type="match status" value="1"/>
</dbReference>
<dbReference type="GO" id="GO:0003676">
    <property type="term" value="F:nucleic acid binding"/>
    <property type="evidence" value="ECO:0007669"/>
    <property type="project" value="InterPro"/>
</dbReference>
<dbReference type="EC" id="3.2.2.27" evidence="3"/>
<reference evidence="13" key="1">
    <citation type="journal article" date="2015" name="Nature">
        <title>Complex archaea that bridge the gap between prokaryotes and eukaryotes.</title>
        <authorList>
            <person name="Spang A."/>
            <person name="Saw J.H."/>
            <person name="Jorgensen S.L."/>
            <person name="Zaremba-Niedzwiedzka K."/>
            <person name="Martijn J."/>
            <person name="Lind A.E."/>
            <person name="van Eijk R."/>
            <person name="Schleper C."/>
            <person name="Guy L."/>
            <person name="Ettema T.J."/>
        </authorList>
    </citation>
    <scope>NUCLEOTIDE SEQUENCE</scope>
</reference>
<dbReference type="Gene3D" id="3.40.470.10">
    <property type="entry name" value="Uracil-DNA glycosylase-like domain"/>
    <property type="match status" value="1"/>
</dbReference>
<comment type="caution">
    <text evidence="13">The sequence shown here is derived from an EMBL/GenBank/DDBJ whole genome shotgun (WGS) entry which is preliminary data.</text>
</comment>
<keyword evidence="7" id="KW-0227">DNA damage</keyword>
<organism evidence="13">
    <name type="scientific">marine sediment metagenome</name>
    <dbReference type="NCBI Taxonomy" id="412755"/>
    <lineage>
        <taxon>unclassified sequences</taxon>
        <taxon>metagenomes</taxon>
        <taxon>ecological metagenomes</taxon>
    </lineage>
</organism>
<dbReference type="GO" id="GO:0051539">
    <property type="term" value="F:4 iron, 4 sulfur cluster binding"/>
    <property type="evidence" value="ECO:0007669"/>
    <property type="project" value="UniProtKB-KW"/>
</dbReference>
<dbReference type="AlphaFoldDB" id="A0A0F9J4E2"/>
<keyword evidence="10" id="KW-0411">Iron-sulfur</keyword>
<evidence type="ECO:0000313" key="13">
    <source>
        <dbReference type="EMBL" id="KKM64614.1"/>
    </source>
</evidence>
<dbReference type="InterPro" id="IPR036895">
    <property type="entry name" value="Uracil-DNA_glycosylase-like_sf"/>
</dbReference>
<dbReference type="PANTHER" id="PTHR33693:SF1">
    <property type="entry name" value="TYPE-4 URACIL-DNA GLYCOSYLASE"/>
    <property type="match status" value="1"/>
</dbReference>
<feature type="non-terminal residue" evidence="13">
    <location>
        <position position="302"/>
    </location>
</feature>
<protein>
    <recommendedName>
        <fullName evidence="4">Type-4 uracil-DNA glycosylase</fullName>
        <ecNumber evidence="3">3.2.2.27</ecNumber>
    </recommendedName>
</protein>
<proteinExistence type="inferred from homology"/>
<dbReference type="InterPro" id="IPR005122">
    <property type="entry name" value="Uracil-DNA_glycosylase-like"/>
</dbReference>
<keyword evidence="5" id="KW-0004">4Fe-4S</keyword>
<dbReference type="InterPro" id="IPR051536">
    <property type="entry name" value="UDG_Type-4/5"/>
</dbReference>
<evidence type="ECO:0000256" key="8">
    <source>
        <dbReference type="ARBA" id="ARBA00022801"/>
    </source>
</evidence>
<keyword evidence="9" id="KW-0408">Iron</keyword>
<evidence type="ECO:0000256" key="6">
    <source>
        <dbReference type="ARBA" id="ARBA00022723"/>
    </source>
</evidence>
<feature type="domain" description="Uracil-DNA glycosylase-like" evidence="12">
    <location>
        <begin position="29"/>
        <end position="192"/>
    </location>
</feature>
<comment type="similarity">
    <text evidence="2">Belongs to the uracil-DNA glycosylase (UDG) superfamily. Type 4 (UDGa) family.</text>
</comment>
<keyword evidence="11" id="KW-0234">DNA repair</keyword>
<dbReference type="GO" id="GO:0046872">
    <property type="term" value="F:metal ion binding"/>
    <property type="evidence" value="ECO:0007669"/>
    <property type="project" value="UniProtKB-KW"/>
</dbReference>
<evidence type="ECO:0000256" key="2">
    <source>
        <dbReference type="ARBA" id="ARBA00006521"/>
    </source>
</evidence>
<evidence type="ECO:0000256" key="10">
    <source>
        <dbReference type="ARBA" id="ARBA00023014"/>
    </source>
</evidence>
<dbReference type="SMART" id="SM00987">
    <property type="entry name" value="UreE_C"/>
    <property type="match status" value="1"/>
</dbReference>
<keyword evidence="8" id="KW-0378">Hydrolase</keyword>
<comment type="catalytic activity">
    <reaction evidence="1">
        <text>Hydrolyzes single-stranded DNA or mismatched double-stranded DNA and polynucleotides, releasing free uracil.</text>
        <dbReference type="EC" id="3.2.2.27"/>
    </reaction>
</comment>
<dbReference type="InterPro" id="IPR036397">
    <property type="entry name" value="RNaseH_sf"/>
</dbReference>
<evidence type="ECO:0000256" key="11">
    <source>
        <dbReference type="ARBA" id="ARBA00023204"/>
    </source>
</evidence>
<evidence type="ECO:0000256" key="9">
    <source>
        <dbReference type="ARBA" id="ARBA00023004"/>
    </source>
</evidence>
<dbReference type="GO" id="GO:0004844">
    <property type="term" value="F:uracil DNA N-glycosylase activity"/>
    <property type="evidence" value="ECO:0007669"/>
    <property type="project" value="UniProtKB-EC"/>
</dbReference>
<evidence type="ECO:0000256" key="3">
    <source>
        <dbReference type="ARBA" id="ARBA00012030"/>
    </source>
</evidence>
<evidence type="ECO:0000259" key="12">
    <source>
        <dbReference type="SMART" id="SM00986"/>
    </source>
</evidence>
<dbReference type="Pfam" id="PF03167">
    <property type="entry name" value="UDG"/>
    <property type="match status" value="1"/>
</dbReference>
<dbReference type="NCBIfam" id="TIGR00758">
    <property type="entry name" value="UDG_fam4"/>
    <property type="match status" value="1"/>
</dbReference>
<gene>
    <name evidence="13" type="ORF">LCGC14_1499660</name>
</gene>
<dbReference type="PANTHER" id="PTHR33693">
    <property type="entry name" value="TYPE-5 URACIL-DNA GLYCOSYLASE"/>
    <property type="match status" value="1"/>
</dbReference>
<evidence type="ECO:0000256" key="1">
    <source>
        <dbReference type="ARBA" id="ARBA00001400"/>
    </source>
</evidence>
<dbReference type="SUPFAM" id="SSF52141">
    <property type="entry name" value="Uracil-DNA glycosylase-like"/>
    <property type="match status" value="1"/>
</dbReference>
<dbReference type="SUPFAM" id="SSF53098">
    <property type="entry name" value="Ribonuclease H-like"/>
    <property type="match status" value="1"/>
</dbReference>
<evidence type="ECO:0000256" key="7">
    <source>
        <dbReference type="ARBA" id="ARBA00022763"/>
    </source>
</evidence>
<dbReference type="InterPro" id="IPR012337">
    <property type="entry name" value="RNaseH-like_sf"/>
</dbReference>
<name>A0A0F9J4E2_9ZZZZ</name>
<dbReference type="SMART" id="SM00986">
    <property type="entry name" value="UDG"/>
    <property type="match status" value="1"/>
</dbReference>